<keyword evidence="11" id="KW-1185">Reference proteome</keyword>
<dbReference type="EMBL" id="CP104275">
    <property type="protein sequence ID" value="UWX98387.1"/>
    <property type="molecule type" value="Genomic_DNA"/>
</dbReference>
<feature type="transmembrane region" description="Helical" evidence="9">
    <location>
        <begin position="253"/>
        <end position="277"/>
    </location>
</feature>
<evidence type="ECO:0000256" key="2">
    <source>
        <dbReference type="ARBA" id="ARBA00009904"/>
    </source>
</evidence>
<evidence type="ECO:0000256" key="9">
    <source>
        <dbReference type="SAM" id="Phobius"/>
    </source>
</evidence>
<feature type="transmembrane region" description="Helical" evidence="9">
    <location>
        <begin position="219"/>
        <end position="241"/>
    </location>
</feature>
<evidence type="ECO:0000256" key="6">
    <source>
        <dbReference type="ARBA" id="ARBA00023065"/>
    </source>
</evidence>
<feature type="transmembrane region" description="Helical" evidence="9">
    <location>
        <begin position="283"/>
        <end position="305"/>
    </location>
</feature>
<reference evidence="10" key="1">
    <citation type="submission" date="2022-09" db="EMBL/GenBank/DDBJ databases">
        <title>Novel species in genus Arthrobacter.</title>
        <authorList>
            <person name="Liu Y."/>
        </authorList>
    </citation>
    <scope>NUCLEOTIDE SEQUENCE</scope>
    <source>
        <strain evidence="10">Zg-Y815</strain>
    </source>
</reference>
<evidence type="ECO:0000256" key="7">
    <source>
        <dbReference type="ARBA" id="ARBA00023136"/>
    </source>
</evidence>
<accession>A0ABY5YU99</accession>
<feature type="transmembrane region" description="Helical" evidence="9">
    <location>
        <begin position="181"/>
        <end position="199"/>
    </location>
</feature>
<feature type="region of interest" description="Disordered" evidence="8">
    <location>
        <begin position="92"/>
        <end position="111"/>
    </location>
</feature>
<dbReference type="Proteomes" id="UP001059859">
    <property type="component" value="Chromosome"/>
</dbReference>
<feature type="transmembrane region" description="Helical" evidence="9">
    <location>
        <begin position="366"/>
        <end position="393"/>
    </location>
</feature>
<proteinExistence type="inferred from homology"/>
<keyword evidence="6" id="KW-0406">Ion transport</keyword>
<gene>
    <name evidence="10" type="ORF">N2K95_06980</name>
</gene>
<evidence type="ECO:0000256" key="1">
    <source>
        <dbReference type="ARBA" id="ARBA00004141"/>
    </source>
</evidence>
<keyword evidence="5 9" id="KW-1133">Transmembrane helix</keyword>
<evidence type="ECO:0008006" key="12">
    <source>
        <dbReference type="Google" id="ProtNLM"/>
    </source>
</evidence>
<comment type="subcellular location">
    <subcellularLocation>
        <location evidence="1">Membrane</location>
        <topology evidence="1">Multi-pass membrane protein</topology>
    </subcellularLocation>
</comment>
<name>A0ABY5YU99_9MICC</name>
<evidence type="ECO:0000313" key="10">
    <source>
        <dbReference type="EMBL" id="UWX98387.1"/>
    </source>
</evidence>
<evidence type="ECO:0000256" key="3">
    <source>
        <dbReference type="ARBA" id="ARBA00022448"/>
    </source>
</evidence>
<dbReference type="PANTHER" id="PTHR11629:SF63">
    <property type="entry name" value="V-TYPE PROTON ATPASE SUBUNIT A"/>
    <property type="match status" value="1"/>
</dbReference>
<sequence length="446" mass="47466">MPWRETLSPVRMDRIALVWPADAARPVLTEVAASAAVELDLPYEPGNGPEELDRAADAAVVHGPVAGLVGWSPSRQLPELRKALEPHGASAVPLRRPRGVQPPTQLTGEERRRPRLSRLLVDTYTTVPYADLDPARIAAVAYVVMFGMMFGDAGQGALLVIAGLLIRFLPAPWLDRYRKTWLFITGAGAAAVFFGVLYGEFFGPTHVLPVLWLEPLEEPIPLIVAALVLGAVLLAGSYALGSINRVREGGWGYALYARSGLAGALLFTAIGLVAWGLLAGSPVILVAAGTVALVALVLIFIGLFVESGGGPTGGLQATVELVDTVVQLASNLVSFTRLAAFGLTHAALMMVVWQATTAIWEPGWRIIPAILMFVLGNVLTFALEGLVAGIQALRLEYYELFSRVFTEEGRRFRPWAPDLGAASTSPAAASAVPAASALPPVERHLP</sequence>
<feature type="transmembrane region" description="Helical" evidence="9">
    <location>
        <begin position="139"/>
        <end position="169"/>
    </location>
</feature>
<dbReference type="RefSeq" id="WP_260653478.1">
    <property type="nucleotide sequence ID" value="NZ_CP104275.1"/>
</dbReference>
<keyword evidence="7 9" id="KW-0472">Membrane</keyword>
<evidence type="ECO:0000256" key="4">
    <source>
        <dbReference type="ARBA" id="ARBA00022692"/>
    </source>
</evidence>
<keyword evidence="4 9" id="KW-0812">Transmembrane</keyword>
<feature type="transmembrane region" description="Helical" evidence="9">
    <location>
        <begin position="338"/>
        <end position="360"/>
    </location>
</feature>
<protein>
    <recommendedName>
        <fullName evidence="12">V-type ATP synthase subunit I</fullName>
    </recommendedName>
</protein>
<keyword evidence="3" id="KW-0813">Transport</keyword>
<evidence type="ECO:0000256" key="5">
    <source>
        <dbReference type="ARBA" id="ARBA00022989"/>
    </source>
</evidence>
<dbReference type="Pfam" id="PF01496">
    <property type="entry name" value="V_ATPase_I"/>
    <property type="match status" value="1"/>
</dbReference>
<evidence type="ECO:0000313" key="11">
    <source>
        <dbReference type="Proteomes" id="UP001059859"/>
    </source>
</evidence>
<organism evidence="10 11">
    <name type="scientific">Arthrobacter zhaoxinii</name>
    <dbReference type="NCBI Taxonomy" id="2964616"/>
    <lineage>
        <taxon>Bacteria</taxon>
        <taxon>Bacillati</taxon>
        <taxon>Actinomycetota</taxon>
        <taxon>Actinomycetes</taxon>
        <taxon>Micrococcales</taxon>
        <taxon>Micrococcaceae</taxon>
        <taxon>Arthrobacter</taxon>
    </lineage>
</organism>
<comment type="similarity">
    <text evidence="2">Belongs to the V-ATPase 116 kDa subunit family.</text>
</comment>
<evidence type="ECO:0000256" key="8">
    <source>
        <dbReference type="SAM" id="MobiDB-lite"/>
    </source>
</evidence>
<dbReference type="PANTHER" id="PTHR11629">
    <property type="entry name" value="VACUOLAR PROTON ATPASES"/>
    <property type="match status" value="1"/>
</dbReference>
<dbReference type="InterPro" id="IPR002490">
    <property type="entry name" value="V-ATPase_116kDa_su"/>
</dbReference>